<reference evidence="6 7" key="1">
    <citation type="journal article" date="2016" name="Mol. Biol. Evol.">
        <title>Comparative Genomics of Early-Diverging Mushroom-Forming Fungi Provides Insights into the Origins of Lignocellulose Decay Capabilities.</title>
        <authorList>
            <person name="Nagy L.G."/>
            <person name="Riley R."/>
            <person name="Tritt A."/>
            <person name="Adam C."/>
            <person name="Daum C."/>
            <person name="Floudas D."/>
            <person name="Sun H."/>
            <person name="Yadav J.S."/>
            <person name="Pangilinan J."/>
            <person name="Larsson K.H."/>
            <person name="Matsuura K."/>
            <person name="Barry K."/>
            <person name="Labutti K."/>
            <person name="Kuo R."/>
            <person name="Ohm R.A."/>
            <person name="Bhattacharya S.S."/>
            <person name="Shirouzu T."/>
            <person name="Yoshinaga Y."/>
            <person name="Martin F.M."/>
            <person name="Grigoriev I.V."/>
            <person name="Hibbett D.S."/>
        </authorList>
    </citation>
    <scope>NUCLEOTIDE SEQUENCE [LARGE SCALE GENOMIC DNA]</scope>
    <source>
        <strain evidence="6 7">HHB12029</strain>
    </source>
</reference>
<name>A0A165CYM8_EXIGL</name>
<evidence type="ECO:0000256" key="4">
    <source>
        <dbReference type="RuleBase" id="RU003869"/>
    </source>
</evidence>
<gene>
    <name evidence="6" type="ORF">EXIGLDRAFT_625662</name>
</gene>
<dbReference type="InterPro" id="IPR000702">
    <property type="entry name" value="Ribosomal_uL6-like"/>
</dbReference>
<dbReference type="InterPro" id="IPR036789">
    <property type="entry name" value="Ribosomal_uL6-like_a/b-dom_sf"/>
</dbReference>
<dbReference type="PROSITE" id="PS00525">
    <property type="entry name" value="RIBOSOMAL_L6_1"/>
    <property type="match status" value="1"/>
</dbReference>
<dbReference type="InterPro" id="IPR002358">
    <property type="entry name" value="Ribosomal_uL6_CS"/>
</dbReference>
<dbReference type="GO" id="GO:0006412">
    <property type="term" value="P:translation"/>
    <property type="evidence" value="ECO:0007669"/>
    <property type="project" value="InterPro"/>
</dbReference>
<dbReference type="GO" id="GO:0005762">
    <property type="term" value="C:mitochondrial large ribosomal subunit"/>
    <property type="evidence" value="ECO:0007669"/>
    <property type="project" value="TreeGrafter"/>
</dbReference>
<dbReference type="FunCoup" id="A0A165CYM8">
    <property type="interactions" value="245"/>
</dbReference>
<dbReference type="GO" id="GO:0003735">
    <property type="term" value="F:structural constituent of ribosome"/>
    <property type="evidence" value="ECO:0007669"/>
    <property type="project" value="InterPro"/>
</dbReference>
<evidence type="ECO:0000313" key="6">
    <source>
        <dbReference type="EMBL" id="KZV83446.1"/>
    </source>
</evidence>
<organism evidence="6 7">
    <name type="scientific">Exidia glandulosa HHB12029</name>
    <dbReference type="NCBI Taxonomy" id="1314781"/>
    <lineage>
        <taxon>Eukaryota</taxon>
        <taxon>Fungi</taxon>
        <taxon>Dikarya</taxon>
        <taxon>Basidiomycota</taxon>
        <taxon>Agaricomycotina</taxon>
        <taxon>Agaricomycetes</taxon>
        <taxon>Auriculariales</taxon>
        <taxon>Exidiaceae</taxon>
        <taxon>Exidia</taxon>
    </lineage>
</organism>
<dbReference type="SUPFAM" id="SSF56053">
    <property type="entry name" value="Ribosomal protein L6"/>
    <property type="match status" value="2"/>
</dbReference>
<evidence type="ECO:0000256" key="1">
    <source>
        <dbReference type="ARBA" id="ARBA00009356"/>
    </source>
</evidence>
<dbReference type="PIRSF" id="PIRSF002162">
    <property type="entry name" value="Ribosomal_L6"/>
    <property type="match status" value="1"/>
</dbReference>
<comment type="similarity">
    <text evidence="1 4">Belongs to the universal ribosomal protein uL6 family.</text>
</comment>
<dbReference type="STRING" id="1314781.A0A165CYM8"/>
<keyword evidence="7" id="KW-1185">Reference proteome</keyword>
<evidence type="ECO:0000313" key="7">
    <source>
        <dbReference type="Proteomes" id="UP000077266"/>
    </source>
</evidence>
<sequence>MGTARKYISHIGKQAIAVPAGVTITHAPPSKGSGTRTPCTLTVVGPRGTTSLPVERFVKLDYPAPDRLLVSVNDPSERKQREMWGLTRTLVLNAITGMTDGFTTPVHLVGVGFRAAVEPDPQGKYPGAVRLQMKLGYSHSVFVSVPQHIKVDCPFPTRIMVSCDDKQKLGQFCAEIRAWRKPEPYKGKGVFVGNEVVRIKSVKKK</sequence>
<dbReference type="OrthoDB" id="540873at2759"/>
<dbReference type="AlphaFoldDB" id="A0A165CYM8"/>
<dbReference type="InterPro" id="IPR019906">
    <property type="entry name" value="Ribosomal_uL6_bac-type"/>
</dbReference>
<evidence type="ECO:0000256" key="2">
    <source>
        <dbReference type="ARBA" id="ARBA00022980"/>
    </source>
</evidence>
<evidence type="ECO:0000256" key="3">
    <source>
        <dbReference type="ARBA" id="ARBA00023274"/>
    </source>
</evidence>
<dbReference type="Pfam" id="PF00347">
    <property type="entry name" value="Ribosomal_L6"/>
    <property type="match status" value="1"/>
</dbReference>
<dbReference type="PANTHER" id="PTHR11655">
    <property type="entry name" value="60S/50S RIBOSOMAL PROTEIN L6/L9"/>
    <property type="match status" value="1"/>
</dbReference>
<evidence type="ECO:0000259" key="5">
    <source>
        <dbReference type="Pfam" id="PF00347"/>
    </source>
</evidence>
<keyword evidence="3 4" id="KW-0687">Ribonucleoprotein</keyword>
<proteinExistence type="inferred from homology"/>
<dbReference type="EMBL" id="KV426271">
    <property type="protein sequence ID" value="KZV83446.1"/>
    <property type="molecule type" value="Genomic_DNA"/>
</dbReference>
<dbReference type="PANTHER" id="PTHR11655:SF14">
    <property type="entry name" value="LARGE RIBOSOMAL SUBUNIT PROTEIN UL6M"/>
    <property type="match status" value="1"/>
</dbReference>
<dbReference type="InterPro" id="IPR020040">
    <property type="entry name" value="Ribosomal_uL6_a/b-dom"/>
</dbReference>
<dbReference type="GO" id="GO:0019843">
    <property type="term" value="F:rRNA binding"/>
    <property type="evidence" value="ECO:0007669"/>
    <property type="project" value="InterPro"/>
</dbReference>
<dbReference type="InParanoid" id="A0A165CYM8"/>
<keyword evidence="2 4" id="KW-0689">Ribosomal protein</keyword>
<feature type="domain" description="Large ribosomal subunit protein uL6 alpha-beta" evidence="5">
    <location>
        <begin position="129"/>
        <end position="190"/>
    </location>
</feature>
<accession>A0A165CYM8</accession>
<dbReference type="PRINTS" id="PR00059">
    <property type="entry name" value="RIBOSOMALL6"/>
</dbReference>
<dbReference type="Proteomes" id="UP000077266">
    <property type="component" value="Unassembled WGS sequence"/>
</dbReference>
<protein>
    <submittedName>
        <fullName evidence="6">Ribosomal protein L6</fullName>
    </submittedName>
</protein>
<dbReference type="Gene3D" id="3.90.930.12">
    <property type="entry name" value="Ribosomal protein L6, alpha-beta domain"/>
    <property type="match status" value="2"/>
</dbReference>